<feature type="transmembrane region" description="Helical" evidence="11">
    <location>
        <begin position="40"/>
        <end position="59"/>
    </location>
</feature>
<evidence type="ECO:0000256" key="10">
    <source>
        <dbReference type="ARBA" id="ARBA00023136"/>
    </source>
</evidence>
<dbReference type="SUPFAM" id="SSF52540">
    <property type="entry name" value="P-loop containing nucleoside triphosphate hydrolases"/>
    <property type="match status" value="2"/>
</dbReference>
<protein>
    <submittedName>
        <fullName evidence="13">ATP-binding cassette domain-containing protein</fullName>
    </submittedName>
</protein>
<evidence type="ECO:0000259" key="12">
    <source>
        <dbReference type="PROSITE" id="PS50893"/>
    </source>
</evidence>
<evidence type="ECO:0000313" key="14">
    <source>
        <dbReference type="Proteomes" id="UP000297564"/>
    </source>
</evidence>
<evidence type="ECO:0000313" key="13">
    <source>
        <dbReference type="EMBL" id="TFY99796.1"/>
    </source>
</evidence>
<dbReference type="InterPro" id="IPR003593">
    <property type="entry name" value="AAA+_ATPase"/>
</dbReference>
<dbReference type="GO" id="GO:0005524">
    <property type="term" value="F:ATP binding"/>
    <property type="evidence" value="ECO:0007669"/>
    <property type="project" value="UniProtKB-KW"/>
</dbReference>
<feature type="transmembrane region" description="Helical" evidence="11">
    <location>
        <begin position="64"/>
        <end position="86"/>
    </location>
</feature>
<dbReference type="InterPro" id="IPR043428">
    <property type="entry name" value="LivM-like"/>
</dbReference>
<evidence type="ECO:0000256" key="8">
    <source>
        <dbReference type="ARBA" id="ARBA00022970"/>
    </source>
</evidence>
<feature type="transmembrane region" description="Helical" evidence="11">
    <location>
        <begin position="92"/>
        <end position="115"/>
    </location>
</feature>
<reference evidence="13 14" key="1">
    <citation type="submission" date="2019-03" db="EMBL/GenBank/DDBJ databases">
        <title>Ramlibacter rhizophilus CCTCC AB2015357, whole genome shotgun sequence.</title>
        <authorList>
            <person name="Zhang X."/>
            <person name="Feng G."/>
            <person name="Zhu H."/>
        </authorList>
    </citation>
    <scope>NUCLEOTIDE SEQUENCE [LARGE SCALE GENOMIC DNA]</scope>
    <source>
        <strain evidence="13 14">CCTCC AB2015357</strain>
    </source>
</reference>
<dbReference type="InterPro" id="IPR052156">
    <property type="entry name" value="BCAA_Transport_ATP-bd_LivF"/>
</dbReference>
<keyword evidence="14" id="KW-1185">Reference proteome</keyword>
<keyword evidence="6" id="KW-0547">Nucleotide-binding</keyword>
<evidence type="ECO:0000256" key="1">
    <source>
        <dbReference type="ARBA" id="ARBA00004651"/>
    </source>
</evidence>
<sequence length="869" mass="91955">MSGARMKARNLVAALVLLAAPALLVPYGLGVEWAWRADQRTLSLATYAAIYSVLAYGLFLLTRFVGLASVVHGALWGIGSYATAILAEQAGWSFWAILPVAALLPTVVAVALGLFSLRTHGLTFMIVTLALCEFFVLLATNWDSLTAGPLGIMVFRVPEPLGFLTFDAPLSRYYLALTFLYLAIVLTWWIGRSAFGRRLEAIRDSELLARSLGLDAQRYKLAIFAISAAVVGLAGVPYVYHQQAIQPSLFGALPFIDVLLMVVIGGANLLGGPAVGAWVVQFLPELLHPLGVRDANLHRLAYGVLLIVFVVLAPQGIAGLLKRGWDRLAKRPPDAAPDAGAPRVAVMPTASRSAARPPLGEELLQVTELQKSFRGVRAIDGVSLSVRRGEVLGVIGPNGSGKTTLFNCLSGHLSPDAGRVLLRGTDVTDKSMDAIARQGLVRTFQHPLSFRSKTVASSVELALGVSAGRARSEAAATGIPDQAGALLAFCGIGDVAQRPVSALSYGHSRLLGVALALAARPEVLMLDEPAAGLNHVESAALAALLARVCRAGITLIVIDHDMAFLMPLCDRLLVLDAGTLIAQGPPEQVRMDPRVAAVYLGGTLEARQTAAARPPAGSAAGADQGLQIRDLVVAYGPSTAVRGVTLRVQPGEAVAVLGANGAGKTTTLRAVSGLLRPVSGQILWQGQDLVGRSPADILRSGIAHVPEGRMVFAQQTVEENLRLGQRLRKDKAAAQADMDRLLERLPALKPRLREAAGNLSGGQQQMLVIARGLLSNPSLLILDEPSLGLSPRLVEEVVELVEQLRSEKTLALMLVEQNPAMAARLTDRVYVMQNGVLRSELASSEVSGNLDLLDAYLGGPLGPAQATLQ</sequence>
<dbReference type="InterPro" id="IPR032823">
    <property type="entry name" value="BCA_ABC_TP_C"/>
</dbReference>
<evidence type="ECO:0000256" key="9">
    <source>
        <dbReference type="ARBA" id="ARBA00022989"/>
    </source>
</evidence>
<comment type="caution">
    <text evidence="13">The sequence shown here is derived from an EMBL/GenBank/DDBJ whole genome shotgun (WGS) entry which is preliminary data.</text>
</comment>
<dbReference type="OrthoDB" id="5290247at2"/>
<dbReference type="InterPro" id="IPR027417">
    <property type="entry name" value="P-loop_NTPase"/>
</dbReference>
<comment type="subcellular location">
    <subcellularLocation>
        <location evidence="1">Cell membrane</location>
        <topology evidence="1">Multi-pass membrane protein</topology>
    </subcellularLocation>
</comment>
<evidence type="ECO:0000256" key="7">
    <source>
        <dbReference type="ARBA" id="ARBA00022840"/>
    </source>
</evidence>
<dbReference type="InterPro" id="IPR001851">
    <property type="entry name" value="ABC_transp_permease"/>
</dbReference>
<feature type="transmembrane region" description="Helical" evidence="11">
    <location>
        <begin position="300"/>
        <end position="321"/>
    </location>
</feature>
<feature type="domain" description="ABC transporter" evidence="12">
    <location>
        <begin position="364"/>
        <end position="602"/>
    </location>
</feature>
<dbReference type="GO" id="GO:0016887">
    <property type="term" value="F:ATP hydrolysis activity"/>
    <property type="evidence" value="ECO:0007669"/>
    <property type="project" value="InterPro"/>
</dbReference>
<dbReference type="CDD" id="cd03219">
    <property type="entry name" value="ABC_Mj1267_LivG_branched"/>
    <property type="match status" value="1"/>
</dbReference>
<dbReference type="InterPro" id="IPR003439">
    <property type="entry name" value="ABC_transporter-like_ATP-bd"/>
</dbReference>
<feature type="transmembrane region" description="Helical" evidence="11">
    <location>
        <begin position="173"/>
        <end position="191"/>
    </location>
</feature>
<organism evidence="13 14">
    <name type="scientific">Ramlibacter rhizophilus</name>
    <dbReference type="NCBI Taxonomy" id="1781167"/>
    <lineage>
        <taxon>Bacteria</taxon>
        <taxon>Pseudomonadati</taxon>
        <taxon>Pseudomonadota</taxon>
        <taxon>Betaproteobacteria</taxon>
        <taxon>Burkholderiales</taxon>
        <taxon>Comamonadaceae</taxon>
        <taxon>Ramlibacter</taxon>
    </lineage>
</organism>
<feature type="transmembrane region" description="Helical" evidence="11">
    <location>
        <begin position="221"/>
        <end position="240"/>
    </location>
</feature>
<keyword evidence="8" id="KW-0029">Amino-acid transport</keyword>
<feature type="transmembrane region" description="Helical" evidence="11">
    <location>
        <begin position="252"/>
        <end position="280"/>
    </location>
</feature>
<comment type="similarity">
    <text evidence="2">Belongs to the ABC transporter superfamily.</text>
</comment>
<dbReference type="Gene3D" id="3.40.50.300">
    <property type="entry name" value="P-loop containing nucleotide triphosphate hydrolases"/>
    <property type="match status" value="2"/>
</dbReference>
<evidence type="ECO:0000256" key="5">
    <source>
        <dbReference type="ARBA" id="ARBA00022692"/>
    </source>
</evidence>
<accession>A0A4Z0BKF7</accession>
<evidence type="ECO:0000256" key="2">
    <source>
        <dbReference type="ARBA" id="ARBA00005417"/>
    </source>
</evidence>
<dbReference type="Proteomes" id="UP000297564">
    <property type="component" value="Unassembled WGS sequence"/>
</dbReference>
<evidence type="ECO:0000256" key="4">
    <source>
        <dbReference type="ARBA" id="ARBA00022475"/>
    </source>
</evidence>
<dbReference type="SMART" id="SM00382">
    <property type="entry name" value="AAA"/>
    <property type="match status" value="2"/>
</dbReference>
<dbReference type="PANTHER" id="PTHR43820:SF4">
    <property type="entry name" value="HIGH-AFFINITY BRANCHED-CHAIN AMINO ACID TRANSPORT ATP-BINDING PROTEIN LIVF"/>
    <property type="match status" value="1"/>
</dbReference>
<proteinExistence type="inferred from homology"/>
<dbReference type="GO" id="GO:0005886">
    <property type="term" value="C:plasma membrane"/>
    <property type="evidence" value="ECO:0007669"/>
    <property type="project" value="UniProtKB-SubCell"/>
</dbReference>
<keyword evidence="5 11" id="KW-0812">Transmembrane</keyword>
<dbReference type="PROSITE" id="PS00211">
    <property type="entry name" value="ABC_TRANSPORTER_1"/>
    <property type="match status" value="1"/>
</dbReference>
<evidence type="ECO:0000256" key="11">
    <source>
        <dbReference type="SAM" id="Phobius"/>
    </source>
</evidence>
<feature type="transmembrane region" description="Helical" evidence="11">
    <location>
        <begin position="122"/>
        <end position="140"/>
    </location>
</feature>
<evidence type="ECO:0000256" key="6">
    <source>
        <dbReference type="ARBA" id="ARBA00022741"/>
    </source>
</evidence>
<keyword evidence="9 11" id="KW-1133">Transmembrane helix</keyword>
<keyword evidence="4" id="KW-1003">Cell membrane</keyword>
<dbReference type="PROSITE" id="PS50893">
    <property type="entry name" value="ABC_TRANSPORTER_2"/>
    <property type="match status" value="2"/>
</dbReference>
<gene>
    <name evidence="13" type="ORF">EZ242_11715</name>
</gene>
<dbReference type="Pfam" id="PF00005">
    <property type="entry name" value="ABC_tran"/>
    <property type="match status" value="2"/>
</dbReference>
<dbReference type="InterPro" id="IPR017871">
    <property type="entry name" value="ABC_transporter-like_CS"/>
</dbReference>
<dbReference type="PANTHER" id="PTHR43820">
    <property type="entry name" value="HIGH-AFFINITY BRANCHED-CHAIN AMINO ACID TRANSPORT ATP-BINDING PROTEIN LIVF"/>
    <property type="match status" value="1"/>
</dbReference>
<dbReference type="CDD" id="cd03224">
    <property type="entry name" value="ABC_TM1139_LivF_branched"/>
    <property type="match status" value="1"/>
</dbReference>
<name>A0A4Z0BKF7_9BURK</name>
<evidence type="ECO:0000256" key="3">
    <source>
        <dbReference type="ARBA" id="ARBA00022448"/>
    </source>
</evidence>
<dbReference type="AlphaFoldDB" id="A0A4Z0BKF7"/>
<dbReference type="Pfam" id="PF02653">
    <property type="entry name" value="BPD_transp_2"/>
    <property type="match status" value="1"/>
</dbReference>
<dbReference type="GO" id="GO:0015658">
    <property type="term" value="F:branched-chain amino acid transmembrane transporter activity"/>
    <property type="evidence" value="ECO:0007669"/>
    <property type="project" value="InterPro"/>
</dbReference>
<dbReference type="Pfam" id="PF12399">
    <property type="entry name" value="BCA_ABC_TP_C"/>
    <property type="match status" value="1"/>
</dbReference>
<dbReference type="CDD" id="cd06581">
    <property type="entry name" value="TM_PBP1_LivM_like"/>
    <property type="match status" value="1"/>
</dbReference>
<dbReference type="EMBL" id="SMLL01000004">
    <property type="protein sequence ID" value="TFY99796.1"/>
    <property type="molecule type" value="Genomic_DNA"/>
</dbReference>
<feature type="domain" description="ABC transporter" evidence="12">
    <location>
        <begin position="626"/>
        <end position="859"/>
    </location>
</feature>
<keyword evidence="3" id="KW-0813">Transport</keyword>
<keyword evidence="10 11" id="KW-0472">Membrane</keyword>
<dbReference type="GO" id="GO:0015807">
    <property type="term" value="P:L-amino acid transport"/>
    <property type="evidence" value="ECO:0007669"/>
    <property type="project" value="TreeGrafter"/>
</dbReference>
<keyword evidence="7 13" id="KW-0067">ATP-binding</keyword>